<feature type="coiled-coil region" evidence="1">
    <location>
        <begin position="17"/>
        <end position="80"/>
    </location>
</feature>
<dbReference type="EMBL" id="MW630113">
    <property type="protein sequence ID" value="UUY86264.1"/>
    <property type="molecule type" value="Genomic_DNA"/>
</dbReference>
<organism evidence="2 3">
    <name type="scientific">Largemouth bass virus</name>
    <dbReference type="NCBI Taxonomy" id="176656"/>
    <lineage>
        <taxon>Viruses</taxon>
        <taxon>Varidnaviria</taxon>
        <taxon>Bamfordvirae</taxon>
        <taxon>Nucleocytoviricota</taxon>
        <taxon>Megaviricetes</taxon>
        <taxon>Pimascovirales</taxon>
        <taxon>Pimascovirales incertae sedis</taxon>
        <taxon>Iridoviridae</taxon>
        <taxon>Alphairidovirinae</taxon>
        <taxon>Ranavirus</taxon>
        <taxon>Ranavirus micropterus1</taxon>
        <taxon>Santee-Cooper ranavirus</taxon>
    </lineage>
</organism>
<evidence type="ECO:0000313" key="2">
    <source>
        <dbReference type="EMBL" id="UUY86264.1"/>
    </source>
</evidence>
<keyword evidence="1" id="KW-0175">Coiled coil</keyword>
<proteinExistence type="predicted"/>
<protein>
    <submittedName>
        <fullName evidence="2">Uncharacterized protein</fullName>
    </submittedName>
</protein>
<dbReference type="Proteomes" id="UP001060024">
    <property type="component" value="Segment"/>
</dbReference>
<reference evidence="2" key="1">
    <citation type="submission" date="2021-02" db="EMBL/GenBank/DDBJ databases">
        <authorList>
            <person name="Chen J."/>
            <person name="Hu H."/>
            <person name="Huang J."/>
            <person name="Yan X."/>
        </authorList>
    </citation>
    <scope>NUCLEOTIDE SEQUENCE</scope>
    <source>
        <strain evidence="2">GDOU</strain>
    </source>
</reference>
<evidence type="ECO:0000313" key="3">
    <source>
        <dbReference type="Proteomes" id="UP001060024"/>
    </source>
</evidence>
<name>A0A9E7PRY1_9VIRU</name>
<evidence type="ECO:0000256" key="1">
    <source>
        <dbReference type="SAM" id="Coils"/>
    </source>
</evidence>
<accession>A0A9E7PRY1</accession>
<sequence length="119" mass="13733">MSIQTLVQAYLTVSGKIAEFKQEIKQLRVEEGEIVQELLEAMRQEGIDSIRVADKKYIVLKEKERRRRSKQTFYEEAEMEGFDASAVDKLMSLSRGKVVERVSTLSMQKCAPSQDQEEE</sequence>